<keyword evidence="1" id="KW-0472">Membrane</keyword>
<dbReference type="RefSeq" id="WP_108547618.1">
    <property type="nucleotide sequence ID" value="NZ_CP028903.1"/>
</dbReference>
<dbReference type="PIRSF" id="PIRSF016919">
    <property type="entry name" value="HupE_UreJ"/>
    <property type="match status" value="1"/>
</dbReference>
<sequence>MNRLLSAGLAGLLTMALALPALAHTGHAGHAMFQQGLLHPLNGIDHLLAMVAVGIWAVQNGGRAVWLLPASFIAMLAGGAILGMSGVELPAVEAGIAASVAVLGLLVLLNRRVPVVAGMLLVGAFAVLHGHAHGAEMPQAADPVLYSLGFLLSTAMLHGAGIAIGLTRHIPRLLSAGRAAR</sequence>
<gene>
    <name evidence="3" type="ORF">A6A40_19980</name>
</gene>
<feature type="chain" id="PRO_5015334085" evidence="2">
    <location>
        <begin position="24"/>
        <end position="181"/>
    </location>
</feature>
<dbReference type="Pfam" id="PF04955">
    <property type="entry name" value="HupE_UreJ"/>
    <property type="match status" value="1"/>
</dbReference>
<protein>
    <submittedName>
        <fullName evidence="3">Urease accessory protein</fullName>
    </submittedName>
</protein>
<dbReference type="KEGG" id="ahu:A6A40_19980"/>
<keyword evidence="2" id="KW-0732">Signal</keyword>
<evidence type="ECO:0000313" key="3">
    <source>
        <dbReference type="EMBL" id="AWB07324.1"/>
    </source>
</evidence>
<keyword evidence="1" id="KW-1133">Transmembrane helix</keyword>
<dbReference type="AlphaFoldDB" id="A0A2R4VSC2"/>
<keyword evidence="3" id="KW-0614">Plasmid</keyword>
<feature type="transmembrane region" description="Helical" evidence="1">
    <location>
        <begin position="115"/>
        <end position="132"/>
    </location>
</feature>
<feature type="signal peptide" evidence="2">
    <location>
        <begin position="1"/>
        <end position="23"/>
    </location>
</feature>
<feature type="transmembrane region" description="Helical" evidence="1">
    <location>
        <begin position="39"/>
        <end position="58"/>
    </location>
</feature>
<evidence type="ECO:0000256" key="1">
    <source>
        <dbReference type="SAM" id="Phobius"/>
    </source>
</evidence>
<keyword evidence="4" id="KW-1185">Reference proteome</keyword>
<name>A0A2R4VSC2_9PROT</name>
<reference evidence="3 4" key="1">
    <citation type="submission" date="2018-04" db="EMBL/GenBank/DDBJ databases">
        <title>Complete genome sequence of the nitrogen-fixing bacterium Azospirillum humicireducens type strain SgZ-5.</title>
        <authorList>
            <person name="Yu Z."/>
        </authorList>
    </citation>
    <scope>NUCLEOTIDE SEQUENCE [LARGE SCALE GENOMIC DNA]</scope>
    <source>
        <strain evidence="3 4">SgZ-5</strain>
        <plasmid evidence="3 4">pYZ2</plasmid>
    </source>
</reference>
<accession>A0A2R4VSC2</accession>
<proteinExistence type="predicted"/>
<organism evidence="3 4">
    <name type="scientific">Azospirillum humicireducens</name>
    <dbReference type="NCBI Taxonomy" id="1226968"/>
    <lineage>
        <taxon>Bacteria</taxon>
        <taxon>Pseudomonadati</taxon>
        <taxon>Pseudomonadota</taxon>
        <taxon>Alphaproteobacteria</taxon>
        <taxon>Rhodospirillales</taxon>
        <taxon>Azospirillaceae</taxon>
        <taxon>Azospirillum</taxon>
    </lineage>
</organism>
<dbReference type="InterPro" id="IPR007038">
    <property type="entry name" value="HupE_UreJ"/>
</dbReference>
<dbReference type="OrthoDB" id="9808192at2"/>
<feature type="transmembrane region" description="Helical" evidence="1">
    <location>
        <begin position="89"/>
        <end position="108"/>
    </location>
</feature>
<feature type="transmembrane region" description="Helical" evidence="1">
    <location>
        <begin position="65"/>
        <end position="83"/>
    </location>
</feature>
<feature type="transmembrane region" description="Helical" evidence="1">
    <location>
        <begin position="144"/>
        <end position="166"/>
    </location>
</feature>
<dbReference type="EMBL" id="CP028903">
    <property type="protein sequence ID" value="AWB07324.1"/>
    <property type="molecule type" value="Genomic_DNA"/>
</dbReference>
<keyword evidence="1" id="KW-0812">Transmembrane</keyword>
<geneLocation type="plasmid" evidence="3 4">
    <name>pYZ2</name>
</geneLocation>
<evidence type="ECO:0000313" key="4">
    <source>
        <dbReference type="Proteomes" id="UP000077405"/>
    </source>
</evidence>
<evidence type="ECO:0000256" key="2">
    <source>
        <dbReference type="SAM" id="SignalP"/>
    </source>
</evidence>
<dbReference type="Proteomes" id="UP000077405">
    <property type="component" value="Plasmid pYZ2"/>
</dbReference>